<gene>
    <name evidence="2" type="ORF">CONPUDRAFT_148026</name>
</gene>
<evidence type="ECO:0000256" key="1">
    <source>
        <dbReference type="SAM" id="MobiDB-lite"/>
    </source>
</evidence>
<dbReference type="GeneID" id="19202423"/>
<dbReference type="RefSeq" id="XP_007762885.1">
    <property type="nucleotide sequence ID" value="XM_007764695.1"/>
</dbReference>
<feature type="compositionally biased region" description="Low complexity" evidence="1">
    <location>
        <begin position="1"/>
        <end position="18"/>
    </location>
</feature>
<dbReference type="EMBL" id="JH711573">
    <property type="protein sequence ID" value="EIW85891.1"/>
    <property type="molecule type" value="Genomic_DNA"/>
</dbReference>
<dbReference type="Proteomes" id="UP000053558">
    <property type="component" value="Unassembled WGS sequence"/>
</dbReference>
<sequence>MTTTPPTSMPATAPTAASLAVTSDSELESVKDYVFPDRTSSRSDLPSLVATAQQHQQQQSAPSSSKLKLPFRWKQQQGISSLSGQAAPRPQRMLTGPDVPPPVLFTAATETTERNKRHSSTTSFPAASPPLRTAKSEVHGIAPSAHPPGLIVPGLGSASGSGSADRGSPNPKMTKDNREYSMEVYNSADSPGIVRGREKT</sequence>
<reference evidence="3" key="1">
    <citation type="journal article" date="2012" name="Science">
        <title>The Paleozoic origin of enzymatic lignin decomposition reconstructed from 31 fungal genomes.</title>
        <authorList>
            <person name="Floudas D."/>
            <person name="Binder M."/>
            <person name="Riley R."/>
            <person name="Barry K."/>
            <person name="Blanchette R.A."/>
            <person name="Henrissat B."/>
            <person name="Martinez A.T."/>
            <person name="Otillar R."/>
            <person name="Spatafora J.W."/>
            <person name="Yadav J.S."/>
            <person name="Aerts A."/>
            <person name="Benoit I."/>
            <person name="Boyd A."/>
            <person name="Carlson A."/>
            <person name="Copeland A."/>
            <person name="Coutinho P.M."/>
            <person name="de Vries R.P."/>
            <person name="Ferreira P."/>
            <person name="Findley K."/>
            <person name="Foster B."/>
            <person name="Gaskell J."/>
            <person name="Glotzer D."/>
            <person name="Gorecki P."/>
            <person name="Heitman J."/>
            <person name="Hesse C."/>
            <person name="Hori C."/>
            <person name="Igarashi K."/>
            <person name="Jurgens J.A."/>
            <person name="Kallen N."/>
            <person name="Kersten P."/>
            <person name="Kohler A."/>
            <person name="Kuees U."/>
            <person name="Kumar T.K.A."/>
            <person name="Kuo A."/>
            <person name="LaButti K."/>
            <person name="Larrondo L.F."/>
            <person name="Lindquist E."/>
            <person name="Ling A."/>
            <person name="Lombard V."/>
            <person name="Lucas S."/>
            <person name="Lundell T."/>
            <person name="Martin R."/>
            <person name="McLaughlin D.J."/>
            <person name="Morgenstern I."/>
            <person name="Morin E."/>
            <person name="Murat C."/>
            <person name="Nagy L.G."/>
            <person name="Nolan M."/>
            <person name="Ohm R.A."/>
            <person name="Patyshakuliyeva A."/>
            <person name="Rokas A."/>
            <person name="Ruiz-Duenas F.J."/>
            <person name="Sabat G."/>
            <person name="Salamov A."/>
            <person name="Samejima M."/>
            <person name="Schmutz J."/>
            <person name="Slot J.C."/>
            <person name="St John F."/>
            <person name="Stenlid J."/>
            <person name="Sun H."/>
            <person name="Sun S."/>
            <person name="Syed K."/>
            <person name="Tsang A."/>
            <person name="Wiebenga A."/>
            <person name="Young D."/>
            <person name="Pisabarro A."/>
            <person name="Eastwood D.C."/>
            <person name="Martin F."/>
            <person name="Cullen D."/>
            <person name="Grigoriev I.V."/>
            <person name="Hibbett D.S."/>
        </authorList>
    </citation>
    <scope>NUCLEOTIDE SEQUENCE [LARGE SCALE GENOMIC DNA]</scope>
    <source>
        <strain evidence="3">RWD-64-598 SS2</strain>
    </source>
</reference>
<name>A0A5M3N4Q3_CONPW</name>
<feature type="compositionally biased region" description="Basic and acidic residues" evidence="1">
    <location>
        <begin position="28"/>
        <end position="41"/>
    </location>
</feature>
<accession>A0A5M3N4Q3</accession>
<comment type="caution">
    <text evidence="2">The sequence shown here is derived from an EMBL/GenBank/DDBJ whole genome shotgun (WGS) entry which is preliminary data.</text>
</comment>
<evidence type="ECO:0000313" key="2">
    <source>
        <dbReference type="EMBL" id="EIW85891.1"/>
    </source>
</evidence>
<feature type="compositionally biased region" description="Low complexity" evidence="1">
    <location>
        <begin position="154"/>
        <end position="168"/>
    </location>
</feature>
<dbReference type="AlphaFoldDB" id="A0A5M3N4Q3"/>
<feature type="compositionally biased region" description="Low complexity" evidence="1">
    <location>
        <begin position="53"/>
        <end position="65"/>
    </location>
</feature>
<feature type="region of interest" description="Disordered" evidence="1">
    <location>
        <begin position="1"/>
        <end position="200"/>
    </location>
</feature>
<keyword evidence="3" id="KW-1185">Reference proteome</keyword>
<organism evidence="2 3">
    <name type="scientific">Coniophora puteana (strain RWD-64-598)</name>
    <name type="common">Brown rot fungus</name>
    <dbReference type="NCBI Taxonomy" id="741705"/>
    <lineage>
        <taxon>Eukaryota</taxon>
        <taxon>Fungi</taxon>
        <taxon>Dikarya</taxon>
        <taxon>Basidiomycota</taxon>
        <taxon>Agaricomycotina</taxon>
        <taxon>Agaricomycetes</taxon>
        <taxon>Agaricomycetidae</taxon>
        <taxon>Boletales</taxon>
        <taxon>Coniophorineae</taxon>
        <taxon>Coniophoraceae</taxon>
        <taxon>Coniophora</taxon>
    </lineage>
</organism>
<feature type="compositionally biased region" description="Low complexity" evidence="1">
    <location>
        <begin position="120"/>
        <end position="130"/>
    </location>
</feature>
<dbReference type="KEGG" id="cput:CONPUDRAFT_148026"/>
<evidence type="ECO:0000313" key="3">
    <source>
        <dbReference type="Proteomes" id="UP000053558"/>
    </source>
</evidence>
<proteinExistence type="predicted"/>
<feature type="compositionally biased region" description="Polar residues" evidence="1">
    <location>
        <begin position="74"/>
        <end position="84"/>
    </location>
</feature>
<protein>
    <submittedName>
        <fullName evidence="2">Uncharacterized protein</fullName>
    </submittedName>
</protein>